<keyword evidence="2" id="KW-0808">Transferase</keyword>
<gene>
    <name evidence="4" type="ORF">LODBEIA_P15670</name>
</gene>
<evidence type="ECO:0000256" key="2">
    <source>
        <dbReference type="ARBA" id="ARBA00022679"/>
    </source>
</evidence>
<dbReference type="InterPro" id="IPR029063">
    <property type="entry name" value="SAM-dependent_MTases_sf"/>
</dbReference>
<evidence type="ECO:0008006" key="6">
    <source>
        <dbReference type="Google" id="ProtNLM"/>
    </source>
</evidence>
<dbReference type="GeneID" id="92206763"/>
<dbReference type="RefSeq" id="XP_066828505.1">
    <property type="nucleotide sequence ID" value="XM_066971469.1"/>
</dbReference>
<accession>A0ABP0ZGP4</accession>
<dbReference type="InterPro" id="IPR050320">
    <property type="entry name" value="N5-glutamine_MTase"/>
</dbReference>
<evidence type="ECO:0000256" key="1">
    <source>
        <dbReference type="ARBA" id="ARBA00022603"/>
    </source>
</evidence>
<evidence type="ECO:0000313" key="4">
    <source>
        <dbReference type="EMBL" id="CAK9437175.1"/>
    </source>
</evidence>
<dbReference type="InterPro" id="IPR004556">
    <property type="entry name" value="HemK-like"/>
</dbReference>
<keyword evidence="1" id="KW-0489">Methyltransferase</keyword>
<dbReference type="EMBL" id="OZ022406">
    <property type="protein sequence ID" value="CAK9437175.1"/>
    <property type="molecule type" value="Genomic_DNA"/>
</dbReference>
<dbReference type="PANTHER" id="PTHR18895:SF74">
    <property type="entry name" value="MTRF1L RELEASE FACTOR GLUTAMINE METHYLTRANSFERASE"/>
    <property type="match status" value="1"/>
</dbReference>
<organism evidence="4 5">
    <name type="scientific">Lodderomyces beijingensis</name>
    <dbReference type="NCBI Taxonomy" id="1775926"/>
    <lineage>
        <taxon>Eukaryota</taxon>
        <taxon>Fungi</taxon>
        <taxon>Dikarya</taxon>
        <taxon>Ascomycota</taxon>
        <taxon>Saccharomycotina</taxon>
        <taxon>Pichiomycetes</taxon>
        <taxon>Debaryomycetaceae</taxon>
        <taxon>Candida/Lodderomyces clade</taxon>
        <taxon>Lodderomyces</taxon>
    </lineage>
</organism>
<dbReference type="PANTHER" id="PTHR18895">
    <property type="entry name" value="HEMK METHYLTRANSFERASE"/>
    <property type="match status" value="1"/>
</dbReference>
<name>A0ABP0ZGP4_9ASCO</name>
<dbReference type="Gene3D" id="3.40.50.150">
    <property type="entry name" value="Vaccinia Virus protein VP39"/>
    <property type="match status" value="1"/>
</dbReference>
<dbReference type="NCBIfam" id="TIGR00536">
    <property type="entry name" value="hemK_fam"/>
    <property type="match status" value="1"/>
</dbReference>
<keyword evidence="5" id="KW-1185">Reference proteome</keyword>
<keyword evidence="3" id="KW-0949">S-adenosyl-L-methionine</keyword>
<dbReference type="Proteomes" id="UP001497383">
    <property type="component" value="Chromosome 2"/>
</dbReference>
<proteinExistence type="predicted"/>
<protein>
    <recommendedName>
        <fullName evidence="6">Methyltransferase small domain-containing protein</fullName>
    </recommendedName>
</protein>
<evidence type="ECO:0000313" key="5">
    <source>
        <dbReference type="Proteomes" id="UP001497383"/>
    </source>
</evidence>
<evidence type="ECO:0000256" key="3">
    <source>
        <dbReference type="ARBA" id="ARBA00022691"/>
    </source>
</evidence>
<sequence length="307" mass="34916">MTRVTAKLLRQARSISPLLPPLLRATRDARLAQLELKWIKEELLSSEWVRAVALRSRLVPLQYILKSQPFGELSIVCRKGVLIPRWETEEWSTRLSEILARDTQHDELNVVDACSGSGCVPLLLHHLLSSKFKLNVVGFDIADRAVELARENLQVYKSKHPKCSSLNVAFVKRSVFDPDLVHQLPGPKEIDLVTSNPPYIPAADYKKSMQRNGVERSVKLHEPSLALVGDNEFYIHLVRNLVEPSQAKSFVFELGYDHQAECVRSLLDPSVWDVGVMYDSCSKIRCVVGWKKSSRFTDLRELCNLVY</sequence>
<reference evidence="4 5" key="1">
    <citation type="submission" date="2024-03" db="EMBL/GenBank/DDBJ databases">
        <authorList>
            <person name="Brejova B."/>
        </authorList>
    </citation>
    <scope>NUCLEOTIDE SEQUENCE [LARGE SCALE GENOMIC DNA]</scope>
    <source>
        <strain evidence="4 5">CBS 14171</strain>
    </source>
</reference>
<dbReference type="CDD" id="cd02440">
    <property type="entry name" value="AdoMet_MTases"/>
    <property type="match status" value="1"/>
</dbReference>
<dbReference type="SUPFAM" id="SSF53335">
    <property type="entry name" value="S-adenosyl-L-methionine-dependent methyltransferases"/>
    <property type="match status" value="1"/>
</dbReference>